<dbReference type="EMBL" id="AC130343">
    <property type="status" value="NOT_ANNOTATED_CDS"/>
    <property type="molecule type" value="Genomic_DNA"/>
</dbReference>
<dbReference type="GeneTree" id="ENSGT00950000183101"/>
<name>I3L4R9_HUMAN</name>
<dbReference type="HOGENOM" id="CLU_3142589_0_0_1"/>
<feature type="chain" id="PRO_5014098362" evidence="1">
    <location>
        <begin position="20"/>
        <end position="49"/>
    </location>
</feature>
<evidence type="ECO:0000313" key="3">
    <source>
        <dbReference type="Proteomes" id="UP000005640"/>
    </source>
</evidence>
<dbReference type="ProteomicsDB" id="47574"/>
<dbReference type="Ensembl" id="ENST00000633740.1">
    <property type="protein sequence ID" value="ENSP00000488319.1"/>
    <property type="gene ID" value="ENSG00000276336.4"/>
</dbReference>
<keyword evidence="3" id="KW-1185">Reference proteome</keyword>
<organism evidence="2 3">
    <name type="scientific">Homo sapiens</name>
    <name type="common">Human</name>
    <dbReference type="NCBI Taxonomy" id="9606"/>
    <lineage>
        <taxon>Eukaryota</taxon>
        <taxon>Metazoa</taxon>
        <taxon>Chordata</taxon>
        <taxon>Craniata</taxon>
        <taxon>Vertebrata</taxon>
        <taxon>Euteleostomi</taxon>
        <taxon>Mammalia</taxon>
        <taxon>Eutheria</taxon>
        <taxon>Euarchontoglires</taxon>
        <taxon>Primates</taxon>
        <taxon>Haplorrhini</taxon>
        <taxon>Catarrhini</taxon>
        <taxon>Hominidae</taxon>
        <taxon>Homo</taxon>
    </lineage>
</organism>
<sequence>MGLGLLLPLLLLWTRGTQGSELDPKGQHVCVASRWVSWESDACGQQPLC</sequence>
<dbReference type="Proteomes" id="UP000005640">
    <property type="component" value="Chromosome 17"/>
</dbReference>
<dbReference type="UCSC" id="uc059zhc.1">
    <property type="organism name" value="human"/>
</dbReference>
<dbReference type="Ensembl" id="ENST00000573852.5">
    <property type="protein sequence ID" value="ENSP00000461468.1"/>
    <property type="gene ID" value="ENSG00000074660.17"/>
</dbReference>
<dbReference type="HGNC" id="HGNC:16820">
    <property type="gene designation" value="SCARF1"/>
</dbReference>
<dbReference type="ExpressionAtlas" id="I3L4R9">
    <property type="expression patterns" value="baseline and differential"/>
</dbReference>
<dbReference type="AlphaFoldDB" id="I3L4R9"/>
<keyword evidence="1" id="KW-0732">Signal</keyword>
<dbReference type="Bgee" id="ENSG00000074660">
    <property type="expression patterns" value="Expressed in spleen and 94 other cell types or tissues"/>
</dbReference>
<gene>
    <name evidence="2" type="primary">SCARF1</name>
</gene>
<accession>I3L4R9</accession>
<protein>
    <submittedName>
        <fullName evidence="2">Scavenger receptor class F member 1</fullName>
    </submittedName>
</protein>
<dbReference type="OrthoDB" id="6130531at2759"/>
<dbReference type="OpenTargets" id="ENSG00000074660"/>
<reference evidence="2" key="4">
    <citation type="submission" date="2025-05" db="UniProtKB">
        <authorList>
            <consortium name="Ensembl"/>
        </authorList>
    </citation>
    <scope>IDENTIFICATION</scope>
</reference>
<evidence type="ECO:0000313" key="2">
    <source>
        <dbReference type="Ensembl" id="ENSP00000461468.1"/>
    </source>
</evidence>
<proteinExistence type="predicted"/>
<evidence type="ECO:0000256" key="1">
    <source>
        <dbReference type="SAM" id="SignalP"/>
    </source>
</evidence>
<reference evidence="2" key="2">
    <citation type="journal article" date="2004" name="Nature">
        <title>Finishing the euchromatic sequence of the human genome.</title>
        <authorList>
            <consortium name="International Human Genome Sequencing Consortium"/>
        </authorList>
    </citation>
    <scope>NUCLEOTIDE SEQUENCE [LARGE SCALE GENOMIC DNA]</scope>
</reference>
<dbReference type="VEuPathDB" id="HostDB:ENSG00000074660"/>
<reference evidence="2 3" key="3">
    <citation type="journal article" date="2006" name="Nature">
        <title>DNA sequence of human chromosome 17 and analysis of rearrangement in the human lineage.</title>
        <authorList>
            <person name="Zody M.C."/>
            <person name="Garber M."/>
            <person name="Adams D.J."/>
            <person name="Sharpe T."/>
            <person name="Harrow J."/>
            <person name="Lupski J.R."/>
            <person name="Nicholson C."/>
            <person name="Searle S.M."/>
            <person name="Wilming L."/>
            <person name="Young S.K."/>
            <person name="Abouelleil A."/>
            <person name="Allen N.R."/>
            <person name="Bi W."/>
            <person name="Bloom T."/>
            <person name="Borowsky M.L."/>
            <person name="Bugalter B.E."/>
            <person name="Butler J."/>
            <person name="Chang J.L."/>
            <person name="Chen C.K."/>
            <person name="Cook A."/>
            <person name="Corum B."/>
            <person name="Cuomo C.A."/>
            <person name="de Jong P.J."/>
            <person name="DeCaprio D."/>
            <person name="Dewar K."/>
            <person name="FitzGerald M."/>
            <person name="Gilbert J."/>
            <person name="Gibson R."/>
            <person name="Gnerre S."/>
            <person name="Goldstein S."/>
            <person name="Grafham D.V."/>
            <person name="Grocock R."/>
            <person name="Hafez N."/>
            <person name="Hagopian D.S."/>
            <person name="Hart E."/>
            <person name="Norman C.H."/>
            <person name="Humphray S."/>
            <person name="Jaffe D.B."/>
            <person name="Jones M."/>
            <person name="Kamal M."/>
            <person name="Khodiyar V.K."/>
            <person name="LaButti K."/>
            <person name="Laird G."/>
            <person name="Lehoczky J."/>
            <person name="Liu X."/>
            <person name="Lokyitsang T."/>
            <person name="Loveland J."/>
            <person name="Lui A."/>
            <person name="Macdonald P."/>
            <person name="Major J.E."/>
            <person name="Matthews L."/>
            <person name="Mauceli E."/>
            <person name="McCarroll S.A."/>
            <person name="Mihalev A.H."/>
            <person name="Mudge J."/>
            <person name="Nguyen C."/>
            <person name="Nicol R."/>
            <person name="O'Leary S.B."/>
            <person name="Osoegawa K."/>
            <person name="Schwartz D.C."/>
            <person name="Shaw-Smith C."/>
            <person name="Stankiewicz P."/>
            <person name="Steward C."/>
            <person name="Swarbreck D."/>
            <person name="Venkataraman V."/>
            <person name="Whittaker C.A."/>
            <person name="Yang X."/>
            <person name="Zimmer A.R."/>
            <person name="Bradley A."/>
            <person name="Hubbard T."/>
            <person name="Birren B.W."/>
            <person name="Rogers J."/>
            <person name="Lander E.S."/>
            <person name="Nusbaum C."/>
        </authorList>
    </citation>
    <scope>NUCLEOTIDE SEQUENCE [LARGE SCALE GENOMIC DNA]</scope>
</reference>
<feature type="signal peptide" evidence="1">
    <location>
        <begin position="1"/>
        <end position="19"/>
    </location>
</feature>
<reference evidence="2" key="1">
    <citation type="journal article" date="2001" name="Nature">
        <title>Initial sequencing and analysis of the human genome.</title>
        <authorList>
            <consortium name="International Human Genome Sequencing Consortium"/>
            <person name="Lander E.S."/>
            <person name="Linton L.M."/>
            <person name="Birren B."/>
            <person name="Nusbaum C."/>
            <person name="Zody M.C."/>
            <person name="Baldwin J."/>
            <person name="Devon K."/>
            <person name="Dewar K."/>
            <person name="Doyle M."/>
            <person name="FitzHugh W."/>
            <person name="Funke R."/>
            <person name="Gage D."/>
            <person name="Harris K."/>
            <person name="Heaford A."/>
            <person name="Howland J."/>
            <person name="Kann L."/>
            <person name="Lehoczky J."/>
            <person name="LeVine R."/>
            <person name="McEwan P."/>
            <person name="McKernan K."/>
            <person name="Meldrim J."/>
            <person name="Mesirov J.P."/>
            <person name="Miranda C."/>
            <person name="Morris W."/>
            <person name="Naylor J."/>
            <person name="Raymond C."/>
            <person name="Rosetti M."/>
            <person name="Santos R."/>
            <person name="Sheridan A."/>
            <person name="Sougnez C."/>
            <person name="Stange-Thomann N."/>
            <person name="Stojanovic N."/>
            <person name="Subramanian A."/>
            <person name="Wyman D."/>
            <person name="Rogers J."/>
            <person name="Sulston J."/>
            <person name="Ainscough R."/>
            <person name="Beck S."/>
            <person name="Bentley D."/>
            <person name="Burton J."/>
            <person name="Clee C."/>
            <person name="Carter N."/>
            <person name="Coulson A."/>
            <person name="Deadman R."/>
            <person name="Deloukas P."/>
            <person name="Dunham A."/>
            <person name="Dunham I."/>
            <person name="Durbin R."/>
            <person name="French L."/>
            <person name="Grafham D."/>
            <person name="Gregory S."/>
            <person name="Hubbard T."/>
            <person name="Humphray S."/>
            <person name="Hunt A."/>
            <person name="Jones M."/>
            <person name="Lloyd C."/>
            <person name="McMurray A."/>
            <person name="Matthews L."/>
            <person name="Mercer S."/>
            <person name="Milne S."/>
            <person name="Mullikin J.C."/>
            <person name="Mungall A."/>
            <person name="Plumb R."/>
            <person name="Ross M."/>
            <person name="Shownkeen R."/>
            <person name="Sims S."/>
            <person name="Waterston R.H."/>
            <person name="Wilson R.K."/>
            <person name="Hillier L.W."/>
            <person name="McPherson J.D."/>
            <person name="Marra M.A."/>
            <person name="Mardis E.R."/>
            <person name="Fulton L.A."/>
            <person name="Chinwalla A.T."/>
            <person name="Pepin K.H."/>
            <person name="Gish W.R."/>
            <person name="Chissoe S.L."/>
            <person name="Wendl M.C."/>
            <person name="Delehaunty K.D."/>
            <person name="Miner T.L."/>
            <person name="Delehaunty A."/>
            <person name="Kramer J.B."/>
            <person name="Cook L.L."/>
            <person name="Fulton R.S."/>
            <person name="Johnson D.L."/>
            <person name="Minx P.J."/>
            <person name="Clifton S.W."/>
            <person name="Hawkins T."/>
            <person name="Branscomb E."/>
            <person name="Predki P."/>
            <person name="Richardson P."/>
            <person name="Wenning S."/>
            <person name="Slezak T."/>
            <person name="Doggett N."/>
            <person name="Cheng J.F."/>
            <person name="Olsen A."/>
            <person name="Lucas S."/>
            <person name="Elkin C."/>
            <person name="Uberbacher E."/>
            <person name="Frazier M."/>
            <person name="Gibbs R.A."/>
            <person name="Muzny D.M."/>
            <person name="Scherer S.E."/>
            <person name="Bouck J.B."/>
            <person name="Sodergren E.J."/>
            <person name="Worley K.C."/>
            <person name="Rives C.M."/>
            <person name="Gorrell J.H."/>
            <person name="Metzker M.L."/>
            <person name="Naylor S.L."/>
            <person name="Kucherlapati R.S."/>
            <person name="Nelson D.L."/>
            <person name="Weinstock G.M."/>
            <person name="Sakaki Y."/>
            <person name="Fujiyama A."/>
            <person name="Hattori M."/>
            <person name="Yada T."/>
            <person name="Toyoda A."/>
            <person name="Itoh T."/>
            <person name="Kawagoe C."/>
            <person name="Watanabe H."/>
            <person name="Totoki Y."/>
            <person name="Taylor T."/>
            <person name="Weissenbach J."/>
            <person name="Heilig R."/>
            <person name="Saurin W."/>
            <person name="Artiguenave F."/>
            <person name="Brottier P."/>
            <person name="Bruls T."/>
            <person name="Pelletier E."/>
            <person name="Robert C."/>
            <person name="Wincker P."/>
            <person name="Smith D.R."/>
            <person name="Doucette-Stamm L."/>
            <person name="Rubenfield M."/>
            <person name="Weinstock K."/>
            <person name="Lee H.M."/>
            <person name="Dubois J."/>
            <person name="Rosenthal A."/>
            <person name="Platzer M."/>
            <person name="Nyakatura G."/>
            <person name="Taudien S."/>
            <person name="Rump A."/>
            <person name="Yang H."/>
            <person name="Yu J."/>
            <person name="Wang J."/>
            <person name="Huang G."/>
            <person name="Gu J."/>
            <person name="Hood L."/>
            <person name="Rowen L."/>
            <person name="Madan A."/>
            <person name="Qin S."/>
            <person name="Davis R.W."/>
            <person name="Federspiel N.A."/>
            <person name="Abola A.P."/>
            <person name="Proctor M.J."/>
            <person name="Myers R.M."/>
            <person name="Schmutz J."/>
            <person name="Dickson M."/>
            <person name="Grimwood J."/>
            <person name="Cox D.R."/>
            <person name="Olson M.V."/>
            <person name="Kaul R."/>
            <person name="Raymond C."/>
            <person name="Shimizu N."/>
            <person name="Kawasaki K."/>
            <person name="Minoshima S."/>
            <person name="Evans G.A."/>
            <person name="Athanasiou M."/>
            <person name="Schultz R."/>
            <person name="Roe B.A."/>
            <person name="Chen F."/>
            <person name="Pan H."/>
            <person name="Ramser J."/>
            <person name="Lehrach H."/>
            <person name="Reinhardt R."/>
            <person name="McCombie W.R."/>
            <person name="de la Bastide M."/>
            <person name="Dedhia N."/>
            <person name="Blocker H."/>
            <person name="Hornischer K."/>
            <person name="Nordsiek G."/>
            <person name="Agarwala R."/>
            <person name="Aravind L."/>
            <person name="Bailey J.A."/>
            <person name="Bateman A."/>
            <person name="Batzoglou S."/>
            <person name="Birney E."/>
            <person name="Bork P."/>
            <person name="Brown D.G."/>
            <person name="Burge C.B."/>
            <person name="Cerutti L."/>
            <person name="Chen H.C."/>
            <person name="Church D."/>
            <person name="Clamp M."/>
            <person name="Copley R.R."/>
            <person name="Doerks T."/>
            <person name="Eddy S.R."/>
            <person name="Eichler E.E."/>
            <person name="Furey T.S."/>
            <person name="Galagan J."/>
            <person name="Gilbert J.G."/>
            <person name="Harmon C."/>
            <person name="Hayashizaki Y."/>
            <person name="Haussler D."/>
            <person name="Hermjakob H."/>
            <person name="Hokamp K."/>
            <person name="Jang W."/>
            <person name="Johnson L.S."/>
            <person name="Jones T.A."/>
            <person name="Kasif S."/>
            <person name="Kaspryzk A."/>
            <person name="Kennedy S."/>
            <person name="Kent W.J."/>
            <person name="Kitts P."/>
            <person name="Koonin E.V."/>
            <person name="Korf I."/>
            <person name="Kulp D."/>
            <person name="Lancet D."/>
            <person name="Lowe T.M."/>
            <person name="McLysaght A."/>
            <person name="Mikkelsen T."/>
            <person name="Moran J.V."/>
            <person name="Mulder N."/>
            <person name="Pollara V.J."/>
            <person name="Ponting C.P."/>
            <person name="Schuler G."/>
            <person name="Schultz J."/>
            <person name="Slater G."/>
            <person name="Smit A.F."/>
            <person name="Stupka E."/>
            <person name="Szustakowski J."/>
            <person name="Thierry-Mieg D."/>
            <person name="Thierry-Mieg J."/>
            <person name="Wagner L."/>
            <person name="Wallis J."/>
            <person name="Wheeler R."/>
            <person name="Williams A."/>
            <person name="Wolf Y.I."/>
            <person name="Wolfe K.H."/>
            <person name="Yang S.P."/>
            <person name="Yeh R.F."/>
            <person name="Collins F."/>
            <person name="Guyer M.S."/>
            <person name="Peterson J."/>
            <person name="Felsenfeld A."/>
            <person name="Wetterstrand K.A."/>
            <person name="Patrinos A."/>
            <person name="Morgan M.J."/>
            <person name="de Jong P."/>
            <person name="Catanese J.J."/>
            <person name="Osoegawa K."/>
            <person name="Shizuya H."/>
            <person name="Choi S."/>
            <person name="Chen Y.J."/>
        </authorList>
    </citation>
    <scope>NUCLEOTIDE SEQUENCE [LARGE SCALE GENOMIC DNA]</scope>
</reference>